<evidence type="ECO:0000313" key="2">
    <source>
        <dbReference type="EMBL" id="KZC10995.1"/>
    </source>
</evidence>
<accession>A0A154PGK8</accession>
<feature type="region of interest" description="Disordered" evidence="1">
    <location>
        <begin position="70"/>
        <end position="141"/>
    </location>
</feature>
<evidence type="ECO:0000256" key="1">
    <source>
        <dbReference type="SAM" id="MobiDB-lite"/>
    </source>
</evidence>
<dbReference type="EMBL" id="KQ434899">
    <property type="protein sequence ID" value="KZC10995.1"/>
    <property type="molecule type" value="Genomic_DNA"/>
</dbReference>
<sequence length="141" mass="15866">MDLSTTPRRATEGVSDLQKTRVAKSVFSIRSLVDVEEADLPAAEDTDRTQIISREETVITTIFCRLMKPRAENSVNKPRKNKEGNEYGSLSMDVESQQSIIGIRYKSPEDSGSSPTEEELHETEDKLAAWGTRNYRDKNGQ</sequence>
<keyword evidence="3" id="KW-1185">Reference proteome</keyword>
<dbReference type="AlphaFoldDB" id="A0A154PGK8"/>
<proteinExistence type="predicted"/>
<dbReference type="OrthoDB" id="6159439at2759"/>
<name>A0A154PGK8_DUFNO</name>
<protein>
    <submittedName>
        <fullName evidence="2">Uncharacterized protein</fullName>
    </submittedName>
</protein>
<evidence type="ECO:0000313" key="3">
    <source>
        <dbReference type="Proteomes" id="UP000076502"/>
    </source>
</evidence>
<dbReference type="Proteomes" id="UP000076502">
    <property type="component" value="Unassembled WGS sequence"/>
</dbReference>
<gene>
    <name evidence="2" type="ORF">WN55_01695</name>
</gene>
<organism evidence="2 3">
    <name type="scientific">Dufourea novaeangliae</name>
    <name type="common">Sweat bee</name>
    <dbReference type="NCBI Taxonomy" id="178035"/>
    <lineage>
        <taxon>Eukaryota</taxon>
        <taxon>Metazoa</taxon>
        <taxon>Ecdysozoa</taxon>
        <taxon>Arthropoda</taxon>
        <taxon>Hexapoda</taxon>
        <taxon>Insecta</taxon>
        <taxon>Pterygota</taxon>
        <taxon>Neoptera</taxon>
        <taxon>Endopterygota</taxon>
        <taxon>Hymenoptera</taxon>
        <taxon>Apocrita</taxon>
        <taxon>Aculeata</taxon>
        <taxon>Apoidea</taxon>
        <taxon>Anthophila</taxon>
        <taxon>Halictidae</taxon>
        <taxon>Rophitinae</taxon>
        <taxon>Dufourea</taxon>
    </lineage>
</organism>
<reference evidence="2 3" key="1">
    <citation type="submission" date="2015-07" db="EMBL/GenBank/DDBJ databases">
        <title>The genome of Dufourea novaeangliae.</title>
        <authorList>
            <person name="Pan H."/>
            <person name="Kapheim K."/>
        </authorList>
    </citation>
    <scope>NUCLEOTIDE SEQUENCE [LARGE SCALE GENOMIC DNA]</scope>
    <source>
        <strain evidence="2">0120121106</strain>
        <tissue evidence="2">Whole body</tissue>
    </source>
</reference>